<evidence type="ECO:0000313" key="1">
    <source>
        <dbReference type="EMBL" id="PJE26412.1"/>
    </source>
</evidence>
<dbReference type="Proteomes" id="UP000231702">
    <property type="component" value="Unassembled WGS sequence"/>
</dbReference>
<accession>A0ABX4MJ89</accession>
<gene>
    <name evidence="1" type="ORF">CVM39_17870</name>
</gene>
<protein>
    <submittedName>
        <fullName evidence="1">Uncharacterized protein</fullName>
    </submittedName>
</protein>
<organism evidence="1 2">
    <name type="scientific">Pseudooceanicola antarcticus</name>
    <dbReference type="NCBI Taxonomy" id="1247613"/>
    <lineage>
        <taxon>Bacteria</taxon>
        <taxon>Pseudomonadati</taxon>
        <taxon>Pseudomonadota</taxon>
        <taxon>Alphaproteobacteria</taxon>
        <taxon>Rhodobacterales</taxon>
        <taxon>Paracoccaceae</taxon>
        <taxon>Pseudooceanicola</taxon>
    </lineage>
</organism>
<reference evidence="1 2" key="1">
    <citation type="journal article" date="2018" name="Int. J. Syst. Evol. Microbiol.">
        <title>Pseudooceanicola lipolyticus sp. nov., a marine alphaproteobacterium, reclassification of Oceanicola flagellatus as Pseudooceanicola flagellatus comb. nov. and emended description of the genus Pseudooceanicola.</title>
        <authorList>
            <person name="Huang M.-M."/>
            <person name="Guo L.-L."/>
            <person name="Wu Y.-H."/>
            <person name="Lai Q.-L."/>
            <person name="Shao Z.-Z."/>
            <person name="Wang C.-S."/>
            <person name="Wu M."/>
            <person name="Xu X.-W."/>
        </authorList>
    </citation>
    <scope>NUCLEOTIDE SEQUENCE [LARGE SCALE GENOMIC DNA]</scope>
    <source>
        <strain evidence="1 2">Ar-45</strain>
    </source>
</reference>
<keyword evidence="2" id="KW-1185">Reference proteome</keyword>
<proteinExistence type="predicted"/>
<name>A0ABX4MJ89_9RHOB</name>
<sequence length="66" mass="7217">MLKPVTCPFSEDGLTRFIHALIVFAGECLVFSLDARMGFFPDFAIPLKILRSTQALCHVLMGGGSE</sequence>
<evidence type="ECO:0000313" key="2">
    <source>
        <dbReference type="Proteomes" id="UP000231702"/>
    </source>
</evidence>
<comment type="caution">
    <text evidence="1">The sequence shown here is derived from an EMBL/GenBank/DDBJ whole genome shotgun (WGS) entry which is preliminary data.</text>
</comment>
<dbReference type="EMBL" id="PGTD01000022">
    <property type="protein sequence ID" value="PJE26412.1"/>
    <property type="molecule type" value="Genomic_DNA"/>
</dbReference>